<accession>A0A645C814</accession>
<evidence type="ECO:0000256" key="1">
    <source>
        <dbReference type="SAM" id="Phobius"/>
    </source>
</evidence>
<keyword evidence="1" id="KW-0812">Transmembrane</keyword>
<keyword evidence="1" id="KW-1133">Transmembrane helix</keyword>
<reference evidence="2" key="1">
    <citation type="submission" date="2019-08" db="EMBL/GenBank/DDBJ databases">
        <authorList>
            <person name="Kucharzyk K."/>
            <person name="Murdoch R.W."/>
            <person name="Higgins S."/>
            <person name="Loffler F."/>
        </authorList>
    </citation>
    <scope>NUCLEOTIDE SEQUENCE</scope>
</reference>
<comment type="caution">
    <text evidence="2">The sequence shown here is derived from an EMBL/GenBank/DDBJ whole genome shotgun (WGS) entry which is preliminary data.</text>
</comment>
<sequence>MVVQLGFAMTPLGRSLASAAFTSGTTKGTSASIRKALELSIITAPYFVMVSANSLEVPAPAEVKAISTPLKSSLCCRSLTSICLPRKVYVVPALRLEPNKTNSSNGKFLSSSTRRNSCPTAPLTPTIATFIFFLLFYVNKLFKPVCQRDC</sequence>
<organism evidence="2">
    <name type="scientific">bioreactor metagenome</name>
    <dbReference type="NCBI Taxonomy" id="1076179"/>
    <lineage>
        <taxon>unclassified sequences</taxon>
        <taxon>metagenomes</taxon>
        <taxon>ecological metagenomes</taxon>
    </lineage>
</organism>
<name>A0A645C814_9ZZZZ</name>
<dbReference type="EMBL" id="VSSQ01025482">
    <property type="protein sequence ID" value="MPM73628.1"/>
    <property type="molecule type" value="Genomic_DNA"/>
</dbReference>
<dbReference type="AlphaFoldDB" id="A0A645C814"/>
<protein>
    <submittedName>
        <fullName evidence="2">Uncharacterized protein</fullName>
    </submittedName>
</protein>
<keyword evidence="1" id="KW-0472">Membrane</keyword>
<feature type="transmembrane region" description="Helical" evidence="1">
    <location>
        <begin position="120"/>
        <end position="138"/>
    </location>
</feature>
<proteinExistence type="predicted"/>
<gene>
    <name evidence="2" type="ORF">SDC9_120610</name>
</gene>
<evidence type="ECO:0000313" key="2">
    <source>
        <dbReference type="EMBL" id="MPM73628.1"/>
    </source>
</evidence>